<feature type="domain" description="6-hydroxymethylpterin diphosphokinase MptE-like" evidence="1">
    <location>
        <begin position="196"/>
        <end position="367"/>
    </location>
</feature>
<dbReference type="InterPro" id="IPR002826">
    <property type="entry name" value="MptE-like"/>
</dbReference>
<protein>
    <submittedName>
        <fullName evidence="2">Motility associated factor glycosyltransferase family protein</fullName>
    </submittedName>
</protein>
<dbReference type="RefSeq" id="WP_209407082.1">
    <property type="nucleotide sequence ID" value="NZ_JAGIYQ010000014.1"/>
</dbReference>
<keyword evidence="3" id="KW-1185">Reference proteome</keyword>
<dbReference type="EMBL" id="JAGIYQ010000014">
    <property type="protein sequence ID" value="MBP0726737.1"/>
    <property type="molecule type" value="Genomic_DNA"/>
</dbReference>
<accession>A0A940SI00</accession>
<gene>
    <name evidence="2" type="ORF">J5Y03_16385</name>
</gene>
<proteinExistence type="predicted"/>
<comment type="caution">
    <text evidence="2">The sequence shown here is derived from an EMBL/GenBank/DDBJ whole genome shotgun (WGS) entry which is preliminary data.</text>
</comment>
<dbReference type="AlphaFoldDB" id="A0A940SI00"/>
<sequence length="603" mass="69716">MSFIDQNINLLSKNPNHWIGKNNENDSQTLFINRDNSGNEFLFKNNEIFKIRETLDESQKPNNLKRELIFAIGINSFEEINSVYQTMSKESYLIIIEPNISLFNYALHQRDLSIFQFPNIIVFADDLINLPFFLDNLLSTNLIFYIKNIRLYLTDSYKNFEEETNLFIVKKITETVKYKAMVYGNSIEDSLTGFKHNMRNIKQLARSKNVASLKGAFKDLPAIVVAAGPSLNKNISYLKTVKDKAIIIAVDTISSRLLEEGIVPDFICSIEREKDTYTYFYENKNYPKETTLVGPLLLYPKIFDEFKGDLIIPMRKNVGEYLWLQETLNLRDDNTISIGLSCAHVAFGFAEHIGASPIILVGQDLAFGVSKEESHAGGTIYDDKNFTNDVFSKINELKVDGYYGKEVTSTDIWINFRKWFEKEILDKKLFVINSTEGGAKIANTIQKDLKDVIEEYCIHYISPVKEVIDSTASYPITIEQMKQSLDSQIEYLSRIKKDFESQLNKLKKLKIYDHFNQSDLLKVLNKLNETDRFFDQIKNNWLLRHNLQPMIMTTVWNLFDIEQVLSANNLKRNKELQVEFLTVSVFVMGEILAIIEKSLKNIN</sequence>
<evidence type="ECO:0000313" key="3">
    <source>
        <dbReference type="Proteomes" id="UP000682134"/>
    </source>
</evidence>
<evidence type="ECO:0000313" key="2">
    <source>
        <dbReference type="EMBL" id="MBP0726737.1"/>
    </source>
</evidence>
<dbReference type="PANTHER" id="PTHR41786:SF1">
    <property type="entry name" value="6-HYDROXYMETHYLPTERIN DIPHOSPHOKINASE MPTE-LIKE DOMAIN-CONTAINING PROTEIN"/>
    <property type="match status" value="1"/>
</dbReference>
<reference evidence="2" key="1">
    <citation type="submission" date="2021-04" db="EMBL/GenBank/DDBJ databases">
        <title>Genome seq and assembly of Bacillus sp.</title>
        <authorList>
            <person name="Chhetri G."/>
        </authorList>
    </citation>
    <scope>NUCLEOTIDE SEQUENCE</scope>
    <source>
        <strain evidence="2">RG28</strain>
    </source>
</reference>
<name>A0A940SI00_9BACI</name>
<organism evidence="2 3">
    <name type="scientific">Gottfriedia endophytica</name>
    <dbReference type="NCBI Taxonomy" id="2820819"/>
    <lineage>
        <taxon>Bacteria</taxon>
        <taxon>Bacillati</taxon>
        <taxon>Bacillota</taxon>
        <taxon>Bacilli</taxon>
        <taxon>Bacillales</taxon>
        <taxon>Bacillaceae</taxon>
        <taxon>Gottfriedia</taxon>
    </lineage>
</organism>
<dbReference type="Pfam" id="PF01973">
    <property type="entry name" value="MptE-like"/>
    <property type="match status" value="1"/>
</dbReference>
<dbReference type="PANTHER" id="PTHR41786">
    <property type="entry name" value="MOTILITY ACCESSORY FACTOR MAF"/>
    <property type="match status" value="1"/>
</dbReference>
<dbReference type="Proteomes" id="UP000682134">
    <property type="component" value="Unassembled WGS sequence"/>
</dbReference>
<evidence type="ECO:0000259" key="1">
    <source>
        <dbReference type="Pfam" id="PF01973"/>
    </source>
</evidence>